<dbReference type="GO" id="GO:0016020">
    <property type="term" value="C:membrane"/>
    <property type="evidence" value="ECO:0007669"/>
    <property type="project" value="UniProtKB-SubCell"/>
</dbReference>
<gene>
    <name evidence="7" type="ORF">DV711_02755</name>
</gene>
<feature type="domain" description="Yip1" evidence="6">
    <location>
        <begin position="7"/>
        <end position="181"/>
    </location>
</feature>
<dbReference type="RefSeq" id="WP_114694112.1">
    <property type="nucleotide sequence ID" value="NZ_QQOH01000001.1"/>
</dbReference>
<keyword evidence="8" id="KW-1185">Reference proteome</keyword>
<evidence type="ECO:0000313" key="8">
    <source>
        <dbReference type="Proteomes" id="UP000253769"/>
    </source>
</evidence>
<dbReference type="Pfam" id="PF04893">
    <property type="entry name" value="Yip1"/>
    <property type="match status" value="1"/>
</dbReference>
<protein>
    <submittedName>
        <fullName evidence="7">YIP1 family protein</fullName>
    </submittedName>
</protein>
<dbReference type="Proteomes" id="UP000253769">
    <property type="component" value="Unassembled WGS sequence"/>
</dbReference>
<comment type="subcellular location">
    <subcellularLocation>
        <location evidence="1">Membrane</location>
        <topology evidence="1">Multi-pass membrane protein</topology>
    </subcellularLocation>
</comment>
<dbReference type="EMBL" id="QQOH01000001">
    <property type="protein sequence ID" value="RDE24525.1"/>
    <property type="molecule type" value="Genomic_DNA"/>
</dbReference>
<feature type="transmembrane region" description="Helical" evidence="5">
    <location>
        <begin position="75"/>
        <end position="96"/>
    </location>
</feature>
<dbReference type="InterPro" id="IPR006977">
    <property type="entry name" value="Yip1_dom"/>
</dbReference>
<accession>A0A369WYF1</accession>
<dbReference type="OrthoDB" id="9808452at2"/>
<evidence type="ECO:0000256" key="2">
    <source>
        <dbReference type="ARBA" id="ARBA00022692"/>
    </source>
</evidence>
<name>A0A369WYF1_9GAMM</name>
<reference evidence="7 8" key="1">
    <citation type="submission" date="2018-07" db="EMBL/GenBank/DDBJ databases">
        <title>Motiliproteus coralliicola sp. nov., a bacterium isolated from Coral.</title>
        <authorList>
            <person name="Wang G."/>
        </authorList>
    </citation>
    <scope>NUCLEOTIDE SEQUENCE [LARGE SCALE GENOMIC DNA]</scope>
    <source>
        <strain evidence="7 8">C34</strain>
    </source>
</reference>
<evidence type="ECO:0000313" key="7">
    <source>
        <dbReference type="EMBL" id="RDE24525.1"/>
    </source>
</evidence>
<organism evidence="7 8">
    <name type="scientific">Motiliproteus coralliicola</name>
    <dbReference type="NCBI Taxonomy" id="2283196"/>
    <lineage>
        <taxon>Bacteria</taxon>
        <taxon>Pseudomonadati</taxon>
        <taxon>Pseudomonadota</taxon>
        <taxon>Gammaproteobacteria</taxon>
        <taxon>Oceanospirillales</taxon>
        <taxon>Oceanospirillaceae</taxon>
        <taxon>Motiliproteus</taxon>
    </lineage>
</organism>
<keyword evidence="4 5" id="KW-0472">Membrane</keyword>
<dbReference type="AlphaFoldDB" id="A0A369WYF1"/>
<proteinExistence type="predicted"/>
<evidence type="ECO:0000256" key="5">
    <source>
        <dbReference type="SAM" id="Phobius"/>
    </source>
</evidence>
<evidence type="ECO:0000256" key="4">
    <source>
        <dbReference type="ARBA" id="ARBA00023136"/>
    </source>
</evidence>
<evidence type="ECO:0000256" key="1">
    <source>
        <dbReference type="ARBA" id="ARBA00004141"/>
    </source>
</evidence>
<comment type="caution">
    <text evidence="7">The sequence shown here is derived from an EMBL/GenBank/DDBJ whole genome shotgun (WGS) entry which is preliminary data.</text>
</comment>
<keyword evidence="3 5" id="KW-1133">Transmembrane helix</keyword>
<feature type="transmembrane region" description="Helical" evidence="5">
    <location>
        <begin position="165"/>
        <end position="190"/>
    </location>
</feature>
<feature type="transmembrane region" description="Helical" evidence="5">
    <location>
        <begin position="35"/>
        <end position="55"/>
    </location>
</feature>
<evidence type="ECO:0000256" key="3">
    <source>
        <dbReference type="ARBA" id="ARBA00022989"/>
    </source>
</evidence>
<evidence type="ECO:0000259" key="6">
    <source>
        <dbReference type="Pfam" id="PF04893"/>
    </source>
</evidence>
<keyword evidence="2 5" id="KW-0812">Transmembrane</keyword>
<sequence>MFLSHMMGVLHHPKEEWGLIREEHYSALKCYSSHMIYLAAIPPLAAFIGTTQIGWSITGAEAVKLTVASALPIAIAFYFALLVGAGVMAWFIHWMEKTYGSESSFDDCMVLTTFTATPMFLAGLAALIPILWLDVLIGMGAVAYTIHLLYTGVPEIMKIPKDRGFFFSSSILTVGLVVLVGMLAVTAALWSTALTPWVAG</sequence>